<keyword evidence="3" id="KW-0812">Transmembrane</keyword>
<evidence type="ECO:0000256" key="2">
    <source>
        <dbReference type="ARBA" id="ARBA00035112"/>
    </source>
</evidence>
<gene>
    <name evidence="4" type="ORF">BGW36DRAFT_364788</name>
</gene>
<evidence type="ECO:0000256" key="1">
    <source>
        <dbReference type="ARBA" id="ARBA00004685"/>
    </source>
</evidence>
<comment type="pathway">
    <text evidence="1">Mycotoxin biosynthesis.</text>
</comment>
<dbReference type="Proteomes" id="UP001201262">
    <property type="component" value="Unassembled WGS sequence"/>
</dbReference>
<dbReference type="AlphaFoldDB" id="A0AAD4PV97"/>
<keyword evidence="3" id="KW-1133">Transmembrane helix</keyword>
<organism evidence="4 5">
    <name type="scientific">Talaromyces proteolyticus</name>
    <dbReference type="NCBI Taxonomy" id="1131652"/>
    <lineage>
        <taxon>Eukaryota</taxon>
        <taxon>Fungi</taxon>
        <taxon>Dikarya</taxon>
        <taxon>Ascomycota</taxon>
        <taxon>Pezizomycotina</taxon>
        <taxon>Eurotiomycetes</taxon>
        <taxon>Eurotiomycetidae</taxon>
        <taxon>Eurotiales</taxon>
        <taxon>Trichocomaceae</taxon>
        <taxon>Talaromyces</taxon>
        <taxon>Talaromyces sect. Bacilispori</taxon>
    </lineage>
</organism>
<evidence type="ECO:0000313" key="5">
    <source>
        <dbReference type="Proteomes" id="UP001201262"/>
    </source>
</evidence>
<keyword evidence="3" id="KW-0472">Membrane</keyword>
<dbReference type="Pfam" id="PF11807">
    <property type="entry name" value="UstYa"/>
    <property type="match status" value="1"/>
</dbReference>
<dbReference type="PANTHER" id="PTHR33365:SF4">
    <property type="entry name" value="CYCLOCHLOROTINE BIOSYNTHESIS PROTEIN O"/>
    <property type="match status" value="1"/>
</dbReference>
<evidence type="ECO:0000313" key="4">
    <source>
        <dbReference type="EMBL" id="KAH8690058.1"/>
    </source>
</evidence>
<reference evidence="4" key="1">
    <citation type="submission" date="2021-12" db="EMBL/GenBank/DDBJ databases">
        <title>Convergent genome expansion in fungi linked to evolution of root-endophyte symbiosis.</title>
        <authorList>
            <consortium name="DOE Joint Genome Institute"/>
            <person name="Ke Y.-H."/>
            <person name="Bonito G."/>
            <person name="Liao H.-L."/>
            <person name="Looney B."/>
            <person name="Rojas-Flechas A."/>
            <person name="Nash J."/>
            <person name="Hameed K."/>
            <person name="Schadt C."/>
            <person name="Martin F."/>
            <person name="Crous P.W."/>
            <person name="Miettinen O."/>
            <person name="Magnuson J.K."/>
            <person name="Labbe J."/>
            <person name="Jacobson D."/>
            <person name="Doktycz M.J."/>
            <person name="Veneault-Fourrey C."/>
            <person name="Kuo A."/>
            <person name="Mondo S."/>
            <person name="Calhoun S."/>
            <person name="Riley R."/>
            <person name="Ohm R."/>
            <person name="LaButti K."/>
            <person name="Andreopoulos B."/>
            <person name="Pangilinan J."/>
            <person name="Nolan M."/>
            <person name="Tritt A."/>
            <person name="Clum A."/>
            <person name="Lipzen A."/>
            <person name="Daum C."/>
            <person name="Barry K."/>
            <person name="Grigoriev I.V."/>
            <person name="Vilgalys R."/>
        </authorList>
    </citation>
    <scope>NUCLEOTIDE SEQUENCE</scope>
    <source>
        <strain evidence="4">PMI_201</strain>
    </source>
</reference>
<comment type="similarity">
    <text evidence="2">Belongs to the ustYa family.</text>
</comment>
<dbReference type="EMBL" id="JAJTJA010000014">
    <property type="protein sequence ID" value="KAH8690058.1"/>
    <property type="molecule type" value="Genomic_DNA"/>
</dbReference>
<keyword evidence="5" id="KW-1185">Reference proteome</keyword>
<comment type="caution">
    <text evidence="4">The sequence shown here is derived from an EMBL/GenBank/DDBJ whole genome shotgun (WGS) entry which is preliminary data.</text>
</comment>
<dbReference type="GeneID" id="70244879"/>
<accession>A0AAD4PV97</accession>
<evidence type="ECO:0000256" key="3">
    <source>
        <dbReference type="SAM" id="Phobius"/>
    </source>
</evidence>
<dbReference type="RefSeq" id="XP_046066341.1">
    <property type="nucleotide sequence ID" value="XM_046214592.1"/>
</dbReference>
<protein>
    <submittedName>
        <fullName evidence="4">Uncharacterized protein</fullName>
    </submittedName>
</protein>
<dbReference type="InterPro" id="IPR021765">
    <property type="entry name" value="UstYa-like"/>
</dbReference>
<proteinExistence type="inferred from homology"/>
<dbReference type="PANTHER" id="PTHR33365">
    <property type="entry name" value="YALI0B05434P"/>
    <property type="match status" value="1"/>
</dbReference>
<name>A0AAD4PV97_9EURO</name>
<dbReference type="GO" id="GO:0043386">
    <property type="term" value="P:mycotoxin biosynthetic process"/>
    <property type="evidence" value="ECO:0007669"/>
    <property type="project" value="InterPro"/>
</dbReference>
<sequence length="228" mass="26660">MKKLLMKSSRLTQTLAMMKEMDGNTSREPLLMESDREYDESSHELNEKNDTYSPFFTYKSLSVLIANFLLLILSVVILVFAKLESSRQSSLCTKEHSFYSPALEEVKYEKVRYAGLLESDSLWRGSPSPIIDEAWDSVTWKVPEIPVDESVVHRTNNQFDINSLTRFPPEFGGQIYTEVEWKHELHCLNLMRKYIYFDYYKNSTSLFYAYSSDEIINHLGILNSYFFS</sequence>
<feature type="transmembrane region" description="Helical" evidence="3">
    <location>
        <begin position="61"/>
        <end position="81"/>
    </location>
</feature>